<name>A0ABV6I8R1_9RHOB</name>
<proteinExistence type="predicted"/>
<protein>
    <recommendedName>
        <fullName evidence="3">VOC domain-containing protein</fullName>
    </recommendedName>
</protein>
<dbReference type="Gene3D" id="3.10.180.10">
    <property type="entry name" value="2,3-Dihydroxybiphenyl 1,2-Dioxygenase, domain 1"/>
    <property type="match status" value="1"/>
</dbReference>
<keyword evidence="2" id="KW-1185">Reference proteome</keyword>
<organism evidence="1 2">
    <name type="scientific">Paracoccus niistensis</name>
    <dbReference type="NCBI Taxonomy" id="632935"/>
    <lineage>
        <taxon>Bacteria</taxon>
        <taxon>Pseudomonadati</taxon>
        <taxon>Pseudomonadota</taxon>
        <taxon>Alphaproteobacteria</taxon>
        <taxon>Rhodobacterales</taxon>
        <taxon>Paracoccaceae</taxon>
        <taxon>Paracoccus</taxon>
    </lineage>
</organism>
<dbReference type="EMBL" id="JBHLWE010000086">
    <property type="protein sequence ID" value="MFC0342582.1"/>
    <property type="molecule type" value="Genomic_DNA"/>
</dbReference>
<gene>
    <name evidence="1" type="ORF">ACFFII_17755</name>
</gene>
<reference evidence="1 2" key="1">
    <citation type="submission" date="2024-09" db="EMBL/GenBank/DDBJ databases">
        <authorList>
            <person name="Sun Q."/>
            <person name="Mori K."/>
        </authorList>
    </citation>
    <scope>NUCLEOTIDE SEQUENCE [LARGE SCALE GENOMIC DNA]</scope>
    <source>
        <strain evidence="1 2">KCTC 22789</strain>
    </source>
</reference>
<evidence type="ECO:0000313" key="2">
    <source>
        <dbReference type="Proteomes" id="UP001589799"/>
    </source>
</evidence>
<dbReference type="RefSeq" id="WP_377700202.1">
    <property type="nucleotide sequence ID" value="NZ_JBHLWE010000086.1"/>
</dbReference>
<evidence type="ECO:0000313" key="1">
    <source>
        <dbReference type="EMBL" id="MFC0342582.1"/>
    </source>
</evidence>
<accession>A0ABV6I8R1</accession>
<evidence type="ECO:0008006" key="3">
    <source>
        <dbReference type="Google" id="ProtNLM"/>
    </source>
</evidence>
<sequence length="57" mass="5991">MTAAGAVQEGATTTAAFGQLAMFADPFGHGFCLIRFNGQGYDALDDRHEKTAVRKGA</sequence>
<dbReference type="Proteomes" id="UP001589799">
    <property type="component" value="Unassembled WGS sequence"/>
</dbReference>
<dbReference type="InterPro" id="IPR029068">
    <property type="entry name" value="Glyas_Bleomycin-R_OHBP_Dase"/>
</dbReference>
<comment type="caution">
    <text evidence="1">The sequence shown here is derived from an EMBL/GenBank/DDBJ whole genome shotgun (WGS) entry which is preliminary data.</text>
</comment>